<dbReference type="EMBL" id="QYBC01000008">
    <property type="protein sequence ID" value="RYB04995.1"/>
    <property type="molecule type" value="Genomic_DNA"/>
</dbReference>
<dbReference type="PROSITE" id="PS50931">
    <property type="entry name" value="HTH_LYSR"/>
    <property type="match status" value="1"/>
</dbReference>
<evidence type="ECO:0000259" key="5">
    <source>
        <dbReference type="PROSITE" id="PS50931"/>
    </source>
</evidence>
<dbReference type="InterPro" id="IPR000847">
    <property type="entry name" value="LysR_HTH_N"/>
</dbReference>
<evidence type="ECO:0000256" key="3">
    <source>
        <dbReference type="ARBA" id="ARBA00023125"/>
    </source>
</evidence>
<sequence length="299" mass="32081">MTLDLAYLLDFKALVETGSFSRAASIRNVTQPAFSRRIRALEDWTGTPLFHRGSTPVTLTQAGQAIAPAFETGLRALMQGQADARAAAARATTALHFAATHVLSFSFFPVWLRSLEGGQPLEAVQLSSDSLSACEALIQEGRVQFLLCHRHEAVPVRLDPSRFRSVRIGADTLSLVASPDLGRGSEVGSSDGDPGSVPYLSYSEQSGLGRIVASARPELNAGLVRHSVFSSHLAASLRSMALTGRGVAWLPRSLIEEDLVEGRLRLAGAPSLDIDVDIVLFRAAHGIGKAAEHFWARMV</sequence>
<dbReference type="Gene3D" id="3.40.190.10">
    <property type="entry name" value="Periplasmic binding protein-like II"/>
    <property type="match status" value="2"/>
</dbReference>
<dbReference type="Pfam" id="PF03466">
    <property type="entry name" value="LysR_substrate"/>
    <property type="match status" value="1"/>
</dbReference>
<protein>
    <submittedName>
        <fullName evidence="6">LysR family transcriptional regulator</fullName>
    </submittedName>
</protein>
<reference evidence="6 7" key="2">
    <citation type="submission" date="2019-02" db="EMBL/GenBank/DDBJ databases">
        <title>'Lichenibacterium ramalinii' gen. nov. sp. nov., 'Lichenibacterium minor' gen. nov. sp. nov.</title>
        <authorList>
            <person name="Pankratov T."/>
        </authorList>
    </citation>
    <scope>NUCLEOTIDE SEQUENCE [LARGE SCALE GENOMIC DNA]</scope>
    <source>
        <strain evidence="6 7">RmlP001</strain>
    </source>
</reference>
<dbReference type="InterPro" id="IPR005119">
    <property type="entry name" value="LysR_subst-bd"/>
</dbReference>
<evidence type="ECO:0000313" key="7">
    <source>
        <dbReference type="Proteomes" id="UP000289411"/>
    </source>
</evidence>
<keyword evidence="4" id="KW-0804">Transcription</keyword>
<organism evidence="6 7">
    <name type="scientific">Lichenibacterium ramalinae</name>
    <dbReference type="NCBI Taxonomy" id="2316527"/>
    <lineage>
        <taxon>Bacteria</taxon>
        <taxon>Pseudomonadati</taxon>
        <taxon>Pseudomonadota</taxon>
        <taxon>Alphaproteobacteria</taxon>
        <taxon>Hyphomicrobiales</taxon>
        <taxon>Lichenihabitantaceae</taxon>
        <taxon>Lichenibacterium</taxon>
    </lineage>
</organism>
<dbReference type="OrthoDB" id="528082at2"/>
<proteinExistence type="inferred from homology"/>
<evidence type="ECO:0000256" key="4">
    <source>
        <dbReference type="ARBA" id="ARBA00023163"/>
    </source>
</evidence>
<dbReference type="SUPFAM" id="SSF53850">
    <property type="entry name" value="Periplasmic binding protein-like II"/>
    <property type="match status" value="1"/>
</dbReference>
<reference evidence="6 7" key="1">
    <citation type="submission" date="2018-09" db="EMBL/GenBank/DDBJ databases">
        <authorList>
            <person name="Grouzdev D.S."/>
            <person name="Krutkina M.S."/>
        </authorList>
    </citation>
    <scope>NUCLEOTIDE SEQUENCE [LARGE SCALE GENOMIC DNA]</scope>
    <source>
        <strain evidence="6 7">RmlP001</strain>
    </source>
</reference>
<feature type="domain" description="HTH lysR-type" evidence="5">
    <location>
        <begin position="3"/>
        <end position="60"/>
    </location>
</feature>
<comment type="similarity">
    <text evidence="1">Belongs to the LysR transcriptional regulatory family.</text>
</comment>
<keyword evidence="2" id="KW-0805">Transcription regulation</keyword>
<evidence type="ECO:0000256" key="2">
    <source>
        <dbReference type="ARBA" id="ARBA00023015"/>
    </source>
</evidence>
<dbReference type="InterPro" id="IPR036390">
    <property type="entry name" value="WH_DNA-bd_sf"/>
</dbReference>
<dbReference type="GO" id="GO:0003700">
    <property type="term" value="F:DNA-binding transcription factor activity"/>
    <property type="evidence" value="ECO:0007669"/>
    <property type="project" value="InterPro"/>
</dbReference>
<dbReference type="PANTHER" id="PTHR30126:SF2">
    <property type="entry name" value="HTH-TYPE TRANSCRIPTIONAL REGULATOR YJIE"/>
    <property type="match status" value="1"/>
</dbReference>
<name>A0A4Q2REE6_9HYPH</name>
<accession>A0A4Q2REE6</accession>
<evidence type="ECO:0000313" key="6">
    <source>
        <dbReference type="EMBL" id="RYB04995.1"/>
    </source>
</evidence>
<dbReference type="RefSeq" id="WP_129219232.1">
    <property type="nucleotide sequence ID" value="NZ_QYBC01000008.1"/>
</dbReference>
<gene>
    <name evidence="6" type="ORF">D3272_11030</name>
</gene>
<dbReference type="AlphaFoldDB" id="A0A4Q2REE6"/>
<comment type="caution">
    <text evidence="6">The sequence shown here is derived from an EMBL/GenBank/DDBJ whole genome shotgun (WGS) entry which is preliminary data.</text>
</comment>
<dbReference type="Pfam" id="PF00126">
    <property type="entry name" value="HTH_1"/>
    <property type="match status" value="1"/>
</dbReference>
<dbReference type="PRINTS" id="PR00039">
    <property type="entry name" value="HTHLYSR"/>
</dbReference>
<dbReference type="GO" id="GO:0000976">
    <property type="term" value="F:transcription cis-regulatory region binding"/>
    <property type="evidence" value="ECO:0007669"/>
    <property type="project" value="TreeGrafter"/>
</dbReference>
<dbReference type="Proteomes" id="UP000289411">
    <property type="component" value="Unassembled WGS sequence"/>
</dbReference>
<dbReference type="PANTHER" id="PTHR30126">
    <property type="entry name" value="HTH-TYPE TRANSCRIPTIONAL REGULATOR"/>
    <property type="match status" value="1"/>
</dbReference>
<dbReference type="SUPFAM" id="SSF46785">
    <property type="entry name" value="Winged helix' DNA-binding domain"/>
    <property type="match status" value="1"/>
</dbReference>
<dbReference type="Gene3D" id="1.10.10.10">
    <property type="entry name" value="Winged helix-like DNA-binding domain superfamily/Winged helix DNA-binding domain"/>
    <property type="match status" value="1"/>
</dbReference>
<evidence type="ECO:0000256" key="1">
    <source>
        <dbReference type="ARBA" id="ARBA00009437"/>
    </source>
</evidence>
<dbReference type="InterPro" id="IPR036388">
    <property type="entry name" value="WH-like_DNA-bd_sf"/>
</dbReference>
<keyword evidence="3" id="KW-0238">DNA-binding</keyword>
<keyword evidence="7" id="KW-1185">Reference proteome</keyword>